<feature type="domain" description="DUF7842" evidence="4">
    <location>
        <begin position="310"/>
        <end position="403"/>
    </location>
</feature>
<dbReference type="InParanoid" id="A0A1B4XHD8"/>
<dbReference type="Pfam" id="PF25225">
    <property type="entry name" value="DUF7843"/>
    <property type="match status" value="1"/>
</dbReference>
<dbReference type="EMBL" id="AP014879">
    <property type="protein sequence ID" value="BAV34234.1"/>
    <property type="molecule type" value="Genomic_DNA"/>
</dbReference>
<feature type="domain" description="DUF7840" evidence="3">
    <location>
        <begin position="411"/>
        <end position="638"/>
    </location>
</feature>
<name>A0A1B4XHD8_9GAMM</name>
<gene>
    <name evidence="6" type="ORF">SCL_1943</name>
</gene>
<proteinExistence type="predicted"/>
<evidence type="ECO:0000259" key="2">
    <source>
        <dbReference type="Pfam" id="PF13387"/>
    </source>
</evidence>
<dbReference type="OrthoDB" id="9759948at2"/>
<dbReference type="InterPro" id="IPR057164">
    <property type="entry name" value="DUF7842"/>
</dbReference>
<dbReference type="AlphaFoldDB" id="A0A1B4XHD8"/>
<keyword evidence="7" id="KW-1185">Reference proteome</keyword>
<feature type="domain" description="Lnb N-terminal periplasmic" evidence="2">
    <location>
        <begin position="132"/>
        <end position="302"/>
    </location>
</feature>
<dbReference type="Pfam" id="PF13387">
    <property type="entry name" value="Lnb_N"/>
    <property type="match status" value="1"/>
</dbReference>
<evidence type="ECO:0000256" key="1">
    <source>
        <dbReference type="SAM" id="MobiDB-lite"/>
    </source>
</evidence>
<protein>
    <submittedName>
        <fullName evidence="6">Uncharacterized protein</fullName>
    </submittedName>
</protein>
<feature type="region of interest" description="Disordered" evidence="1">
    <location>
        <begin position="402"/>
        <end position="425"/>
    </location>
</feature>
<dbReference type="Proteomes" id="UP000243180">
    <property type="component" value="Chromosome"/>
</dbReference>
<accession>A0A1B4XHD8</accession>
<evidence type="ECO:0000259" key="4">
    <source>
        <dbReference type="Pfam" id="PF25224"/>
    </source>
</evidence>
<evidence type="ECO:0000259" key="3">
    <source>
        <dbReference type="Pfam" id="PF25222"/>
    </source>
</evidence>
<feature type="domain" description="DUF7843" evidence="5">
    <location>
        <begin position="37"/>
        <end position="116"/>
    </location>
</feature>
<organism evidence="6 7">
    <name type="scientific">Sulfuricaulis limicola</name>
    <dbReference type="NCBI Taxonomy" id="1620215"/>
    <lineage>
        <taxon>Bacteria</taxon>
        <taxon>Pseudomonadati</taxon>
        <taxon>Pseudomonadota</taxon>
        <taxon>Gammaproteobacteria</taxon>
        <taxon>Acidiferrobacterales</taxon>
        <taxon>Acidiferrobacteraceae</taxon>
        <taxon>Sulfuricaulis</taxon>
    </lineage>
</organism>
<evidence type="ECO:0000313" key="7">
    <source>
        <dbReference type="Proteomes" id="UP000243180"/>
    </source>
</evidence>
<dbReference type="InterPro" id="IPR057165">
    <property type="entry name" value="DUF7843"/>
</dbReference>
<dbReference type="InterPro" id="IPR025178">
    <property type="entry name" value="Lnb_N"/>
</dbReference>
<dbReference type="InterPro" id="IPR057162">
    <property type="entry name" value="DUF7840"/>
</dbReference>
<dbReference type="Pfam" id="PF25224">
    <property type="entry name" value="DUF7842"/>
    <property type="match status" value="1"/>
</dbReference>
<sequence>MPGRRILLLILLWFPCAVFATGNAYLEELIQRARQENLSQRAEWLNLLHYKPYAYWFGSRSLADDPGFFNAPDGRNDAAAELEATLAAFFSTAEETDKTQNPQCRFIARYQWLKQELRFDPARLPPQPCKRFYQWRASLDPHEITLVFPAAYLNNPASMYGHTLLRIDARDQDEKTRLLAYSISYAAGTAETSGLIFAVKGLFGGYPGVFAITPYYLKVREYSDIENRDVWEYQLTLTQEEIDRLVMHAWELGPTRFDYYFFDENCAYHLLSLLEVARPGLPLTDRFRWWAIPSDTVRAVADQPGLLKRVVYRPASVTIMQERLKHLPATERELARDLGKQKIDANDSRVRALPAVDQAEALELGYEYAAYESATGRNKAPDAAAHMRELLLARSRLPVPPQKPEIPVPAVRPDEGHKTSRIGIGAGSRDGRRFGEIHLRPTYHDLLDQDAGYTRGAQIQFFDMRFRHYQDDDGLRLEDFKPLDIFSLSPRNDFFSPVSWKINVGWTRKRLADGAEPLVFRLHGGPGLAYAAPKLFGNNAVYYGFLEVALDASQRFESNYTLGAGPAIGLLADVTGRWGVHLQARSLRYGLGDDHWARELVLEQRYALGRQSALRLNLSRKQEFRDYWNSGQLSLYLYF</sequence>
<evidence type="ECO:0000259" key="5">
    <source>
        <dbReference type="Pfam" id="PF25225"/>
    </source>
</evidence>
<dbReference type="KEGG" id="slim:SCL_1943"/>
<dbReference type="RefSeq" id="WP_096361000.1">
    <property type="nucleotide sequence ID" value="NZ_AP014879.1"/>
</dbReference>
<reference evidence="6 7" key="1">
    <citation type="submission" date="2015-05" db="EMBL/GenBank/DDBJ databases">
        <title>Complete genome sequence of a sulfur-oxidizing gammaproteobacterium strain HA5.</title>
        <authorList>
            <person name="Miura A."/>
            <person name="Kojima H."/>
            <person name="Fukui M."/>
        </authorList>
    </citation>
    <scope>NUCLEOTIDE SEQUENCE [LARGE SCALE GENOMIC DNA]</scope>
    <source>
        <strain evidence="6 7">HA5</strain>
    </source>
</reference>
<dbReference type="Pfam" id="PF25222">
    <property type="entry name" value="DUF7840"/>
    <property type="match status" value="1"/>
</dbReference>
<evidence type="ECO:0000313" key="6">
    <source>
        <dbReference type="EMBL" id="BAV34234.1"/>
    </source>
</evidence>